<name>A0A4Y5P1T6_9CAUD</name>
<evidence type="ECO:0000313" key="2">
    <source>
        <dbReference type="Proteomes" id="UP000308921"/>
    </source>
</evidence>
<sequence>MFRVQNLEVSLDQDEIHFKQGTKEFILRTDSYRGEPEEEYKEIICDLLDHPKFVPINIDVVRSALEADIINEYDEGEAENRILTRVSESVFREIRLRYGVTPSKVFMVTNATAVIELEGNFFCIGLGSGSYSVLCHEFKHSKETPTWGDMIRFTSRKHLEETLFVETFHFKYKREEDTL</sequence>
<dbReference type="Proteomes" id="UP000308921">
    <property type="component" value="Segment"/>
</dbReference>
<accession>A0A4Y5P1T6</accession>
<organism evidence="1 2">
    <name type="scientific">Pantoea phage vB_PagS_AAS21</name>
    <dbReference type="NCBI Taxonomy" id="2575261"/>
    <lineage>
        <taxon>Viruses</taxon>
        <taxon>Duplodnaviria</taxon>
        <taxon>Heunggongvirae</taxon>
        <taxon>Uroviricota</taxon>
        <taxon>Caudoviricetes</taxon>
        <taxon>Demerecviridae</taxon>
        <taxon>Keyvirus</taxon>
        <taxon>Keyvirus AAS21</taxon>
    </lineage>
</organism>
<dbReference type="EMBL" id="MK770119">
    <property type="protein sequence ID" value="QCW23917.1"/>
    <property type="molecule type" value="Genomic_DNA"/>
</dbReference>
<proteinExistence type="predicted"/>
<reference evidence="1 2" key="1">
    <citation type="submission" date="2019-04" db="EMBL/GenBank/DDBJ databases">
        <title>Complete genome sequence of Pantoea bacteriophage vB_PagS_AAS21.</title>
        <authorList>
            <person name="Truncaite L."/>
            <person name="Simoliuniene M."/>
            <person name="Zajanckauskaite A."/>
            <person name="Meskys R."/>
            <person name="Simoliunas E."/>
        </authorList>
    </citation>
    <scope>NUCLEOTIDE SEQUENCE [LARGE SCALE GENOMIC DNA]</scope>
</reference>
<evidence type="ECO:0000313" key="1">
    <source>
        <dbReference type="EMBL" id="QCW23917.1"/>
    </source>
</evidence>
<gene>
    <name evidence="1" type="ORF">AAS21_gp179</name>
</gene>
<protein>
    <submittedName>
        <fullName evidence="1">Uncharacterized protein</fullName>
    </submittedName>
</protein>
<keyword evidence="2" id="KW-1185">Reference proteome</keyword>